<feature type="signal peptide" evidence="6">
    <location>
        <begin position="1"/>
        <end position="24"/>
    </location>
</feature>
<dbReference type="PANTHER" id="PTHR30600:SF4">
    <property type="entry name" value="CYTOCHROME C DOMAIN-CONTAINING PROTEIN"/>
    <property type="match status" value="1"/>
</dbReference>
<feature type="region of interest" description="Disordered" evidence="5">
    <location>
        <begin position="304"/>
        <end position="334"/>
    </location>
</feature>
<dbReference type="EMBL" id="JAVDVX010000001">
    <property type="protein sequence ID" value="MDR7088105.1"/>
    <property type="molecule type" value="Genomic_DNA"/>
</dbReference>
<evidence type="ECO:0000313" key="9">
    <source>
        <dbReference type="EMBL" id="MDR7088105.1"/>
    </source>
</evidence>
<evidence type="ECO:0000256" key="1">
    <source>
        <dbReference type="ARBA" id="ARBA00022617"/>
    </source>
</evidence>
<dbReference type="RefSeq" id="WP_310067310.1">
    <property type="nucleotide sequence ID" value="NZ_JAVDVX010000001.1"/>
</dbReference>
<feature type="domain" description="F5/8 type C" evidence="7">
    <location>
        <begin position="162"/>
        <end position="296"/>
    </location>
</feature>
<dbReference type="SUPFAM" id="SSF46626">
    <property type="entry name" value="Cytochrome c"/>
    <property type="match status" value="1"/>
</dbReference>
<sequence length="1063" mass="113949">MQTITLGRMLFLLCSLLISHNLFAQTNLALNKTATASTSLTSALNAVDGNGGTRWESAHGISPSWLSVDLGASYNLSSVVIDWEAANAANYEVQGSINGTSWNTIASRTGGTFGTRTDTVAASGSYRYVRINCTQRSTGNNWGYSIWELKVYGAVPVSSSAASIPANLNLATGAIVAASSQQQPAALAIDNNPGTRWESTHAIDPTWISLDFGSAKTLNSVVIDWEAANAANYLVQGSNNNATWTDLASRTGGTFGARTDTLAVTGSYRYLRVYSTARSAGNQWGYSIFELKVYGSGGTGSSVASSATPGSVAPSSIPASSSSRSSTPAVPSSSSVAASIPANVNYKPLFPTQFSQEVSRNWRIEPDGTIVTFGSGRARARHEAETIFYTFPSFYHEHRTFKFEVHDHTPKGESRVEIFYEPEYANFNDIGCRKSLFNPYRSYFGDNGGFTRIATADPATGKGERWRCVGTRFVPGEREGQTTLRTGEFYDFEFQQWLGFTETDPKVSAQRVYYTDTFRIKLGSPGLYIVNNDELNAKLSAGGAATAAPVRAFKGIAQADVISTSGVLVDSSGQGYMPVRSPQGIAKGYQKPSYLVTNPANNATVTYRDGGQIFTDPVLEYAPTAASPFIVDRHDYLWTSFFREALNTRWETHNGFLNGRRIFHTDFVNGKHFEPGNPDFPELANLSTGLTINNSCVGCHTNNGRGLAPVAGQLPNTMAVKVSSGSTDAQGNALPHAYFGKVLQPQSRNGGVPAEATTSLSYSTVSGNFNDGTAYQLQAPSYSVQVLDQAGGQVNFFSPRMAQTIVGLGLLEAVPEATLLQRHDLNDSNGDGISGRAVQVTDAKTGDQRIGRFGWKANIATLEQFTADALHEDIGVSTSIFQGPACGANQTACRNAGPAGVELSDARVNLVAVYMQALGAPARRPETVNNADVVRGEQVFANLGCGGCHTPSMTTDYGHPLAELRGQTIKPYTDLLVHDMGDGLADRLTSNAALNREWRTPALWGLGLTEAVNGHTRLLHDGRARTINEAILWHGGEASASQSAYKAATAAQRNDLIKFLESL</sequence>
<dbReference type="Pfam" id="PF22633">
    <property type="entry name" value="F5_F8_type_C_2"/>
    <property type="match status" value="1"/>
</dbReference>
<dbReference type="Pfam" id="PF06537">
    <property type="entry name" value="DHOR"/>
    <property type="match status" value="1"/>
</dbReference>
<gene>
    <name evidence="9" type="ORF">J2X05_000108</name>
</gene>
<dbReference type="PROSITE" id="PS51007">
    <property type="entry name" value="CYTC"/>
    <property type="match status" value="1"/>
</dbReference>
<accession>A0ABU1USH4</accession>
<dbReference type="SUPFAM" id="SSF49785">
    <property type="entry name" value="Galactose-binding domain-like"/>
    <property type="match status" value="2"/>
</dbReference>
<dbReference type="InterPro" id="IPR008979">
    <property type="entry name" value="Galactose-bd-like_sf"/>
</dbReference>
<keyword evidence="2 4" id="KW-0479">Metal-binding</keyword>
<dbReference type="Gene3D" id="2.60.120.260">
    <property type="entry name" value="Galactose-binding domain-like"/>
    <property type="match status" value="2"/>
</dbReference>
<evidence type="ECO:0000259" key="7">
    <source>
        <dbReference type="PROSITE" id="PS50022"/>
    </source>
</evidence>
<dbReference type="InterPro" id="IPR009056">
    <property type="entry name" value="Cyt_c-like_dom"/>
</dbReference>
<evidence type="ECO:0000256" key="6">
    <source>
        <dbReference type="SAM" id="SignalP"/>
    </source>
</evidence>
<dbReference type="PROSITE" id="PS50022">
    <property type="entry name" value="FA58C_3"/>
    <property type="match status" value="2"/>
</dbReference>
<dbReference type="InterPro" id="IPR010538">
    <property type="entry name" value="DHOR"/>
</dbReference>
<evidence type="ECO:0000256" key="5">
    <source>
        <dbReference type="SAM" id="MobiDB-lite"/>
    </source>
</evidence>
<dbReference type="Proteomes" id="UP001253595">
    <property type="component" value="Unassembled WGS sequence"/>
</dbReference>
<keyword evidence="6" id="KW-0732">Signal</keyword>
<dbReference type="InterPro" id="IPR000421">
    <property type="entry name" value="FA58C"/>
</dbReference>
<feature type="domain" description="Cytochrome c" evidence="8">
    <location>
        <begin position="931"/>
        <end position="1063"/>
    </location>
</feature>
<evidence type="ECO:0000259" key="8">
    <source>
        <dbReference type="PROSITE" id="PS51007"/>
    </source>
</evidence>
<keyword evidence="3 4" id="KW-0408">Iron</keyword>
<evidence type="ECO:0000256" key="3">
    <source>
        <dbReference type="ARBA" id="ARBA00023004"/>
    </source>
</evidence>
<evidence type="ECO:0000313" key="10">
    <source>
        <dbReference type="Proteomes" id="UP001253595"/>
    </source>
</evidence>
<dbReference type="InterPro" id="IPR036909">
    <property type="entry name" value="Cyt_c-like_dom_sf"/>
</dbReference>
<dbReference type="InterPro" id="IPR051395">
    <property type="entry name" value="Cytochrome_c_Peroxidase/MauG"/>
</dbReference>
<name>A0ABU1USH4_9GAMM</name>
<proteinExistence type="predicted"/>
<keyword evidence="10" id="KW-1185">Reference proteome</keyword>
<feature type="chain" id="PRO_5047336439" evidence="6">
    <location>
        <begin position="25"/>
        <end position="1063"/>
    </location>
</feature>
<dbReference type="Pfam" id="PF00754">
    <property type="entry name" value="F5_F8_type_C"/>
    <property type="match status" value="1"/>
</dbReference>
<evidence type="ECO:0000256" key="2">
    <source>
        <dbReference type="ARBA" id="ARBA00022723"/>
    </source>
</evidence>
<evidence type="ECO:0000256" key="4">
    <source>
        <dbReference type="PROSITE-ProRule" id="PRU00433"/>
    </source>
</evidence>
<reference evidence="9 10" key="1">
    <citation type="submission" date="2023-07" db="EMBL/GenBank/DDBJ databases">
        <title>Sorghum-associated microbial communities from plants grown in Nebraska, USA.</title>
        <authorList>
            <person name="Schachtman D."/>
        </authorList>
    </citation>
    <scope>NUCLEOTIDE SEQUENCE [LARGE SCALE GENOMIC DNA]</scope>
    <source>
        <strain evidence="9 10">BE190</strain>
    </source>
</reference>
<keyword evidence="1 4" id="KW-0349">Heme</keyword>
<protein>
    <submittedName>
        <fullName evidence="9">CxxC motif-containing protein (DUF1111 family)</fullName>
    </submittedName>
</protein>
<dbReference type="PANTHER" id="PTHR30600">
    <property type="entry name" value="CYTOCHROME C PEROXIDASE-RELATED"/>
    <property type="match status" value="1"/>
</dbReference>
<dbReference type="Gene3D" id="1.10.760.10">
    <property type="entry name" value="Cytochrome c-like domain"/>
    <property type="match status" value="1"/>
</dbReference>
<organism evidence="9 10">
    <name type="scientific">Cellvibrio fibrivorans</name>
    <dbReference type="NCBI Taxonomy" id="126350"/>
    <lineage>
        <taxon>Bacteria</taxon>
        <taxon>Pseudomonadati</taxon>
        <taxon>Pseudomonadota</taxon>
        <taxon>Gammaproteobacteria</taxon>
        <taxon>Cellvibrionales</taxon>
        <taxon>Cellvibrionaceae</taxon>
        <taxon>Cellvibrio</taxon>
    </lineage>
</organism>
<feature type="domain" description="F5/8 type C" evidence="7">
    <location>
        <begin position="14"/>
        <end position="154"/>
    </location>
</feature>
<comment type="caution">
    <text evidence="9">The sequence shown here is derived from an EMBL/GenBank/DDBJ whole genome shotgun (WGS) entry which is preliminary data.</text>
</comment>